<feature type="region of interest" description="Disordered" evidence="1">
    <location>
        <begin position="223"/>
        <end position="457"/>
    </location>
</feature>
<feature type="compositionally biased region" description="Low complexity" evidence="1">
    <location>
        <begin position="433"/>
        <end position="446"/>
    </location>
</feature>
<feature type="compositionally biased region" description="Polar residues" evidence="1">
    <location>
        <begin position="270"/>
        <end position="288"/>
    </location>
</feature>
<proteinExistence type="predicted"/>
<dbReference type="OrthoDB" id="1918685at2759"/>
<dbReference type="VEuPathDB" id="FungiDB:PV10_07352"/>
<dbReference type="Proteomes" id="UP000288859">
    <property type="component" value="Unassembled WGS sequence"/>
</dbReference>
<evidence type="ECO:0000256" key="1">
    <source>
        <dbReference type="SAM" id="MobiDB-lite"/>
    </source>
</evidence>
<organism evidence="2 3">
    <name type="scientific">Exophiala mesophila</name>
    <name type="common">Black yeast-like fungus</name>
    <dbReference type="NCBI Taxonomy" id="212818"/>
    <lineage>
        <taxon>Eukaryota</taxon>
        <taxon>Fungi</taxon>
        <taxon>Dikarya</taxon>
        <taxon>Ascomycota</taxon>
        <taxon>Pezizomycotina</taxon>
        <taxon>Eurotiomycetes</taxon>
        <taxon>Chaetothyriomycetidae</taxon>
        <taxon>Chaetothyriales</taxon>
        <taxon>Herpotrichiellaceae</taxon>
        <taxon>Exophiala</taxon>
    </lineage>
</organism>
<feature type="region of interest" description="Disordered" evidence="1">
    <location>
        <begin position="163"/>
        <end position="202"/>
    </location>
</feature>
<sequence>MPGSALRNHPHNHDQNQNQNHVHPCLAEGFRTCVYPATLVLKVERAFLAEQGKAEHVDRQDKSLLLPLGGNQNDNHPHLPDTTGTKRHCLTLILSDGHLQVYGLLESSLLTTDLIGLLPGDIVRIKKFQVRTAPRLSGQGKVVYLGVSSCEWIDGPSMRDSLAGDNTGGGLIVENEEEGQNDDTESKHVEVSTPNENPKGLSSIVDNLEDLEAGGFLREEDEFPLSLDNHPPTQKIQSTSIPIRSPTSYKRPVMEETSQSSRDRKKQKAGTRSESQTAPSTAPKNHSSGAGPGSDDDDDFFETVVVSPSTIKKRQESLRRQEFASAVGKTPVRFRGTPDIQSNQLLPSSSLPPITPSRSAAMLPNNTTATDFDDEDIGGDPGPSSSCPPSTLDILFEDTADLGELGHPTTTTPTPTTTSASQAQPPIPPTQVPPSTTTTTNPTNPTTKPPPSSTPFHTLSTLLPPIIPRRNYSCTVLGLITWVSASLIYKSNSGFPPKRNIRIHDLSITSQRAVFTVAVFVDPKQFLPKVGTVALFRGVTMNRSGVDVILNAYQGLKDWEGVEGEKWFVDDEEELVELGYGDRVKELKAWWEGRRRGL</sequence>
<dbReference type="EMBL" id="NAJM01000004">
    <property type="protein sequence ID" value="RVX74429.1"/>
    <property type="molecule type" value="Genomic_DNA"/>
</dbReference>
<evidence type="ECO:0000313" key="2">
    <source>
        <dbReference type="EMBL" id="RVX74429.1"/>
    </source>
</evidence>
<feature type="region of interest" description="Disordered" evidence="1">
    <location>
        <begin position="1"/>
        <end position="20"/>
    </location>
</feature>
<name>A0A438NFB6_EXOME</name>
<protein>
    <submittedName>
        <fullName evidence="2">Uncharacterized protein</fullName>
    </submittedName>
</protein>
<feature type="compositionally biased region" description="Basic and acidic residues" evidence="1">
    <location>
        <begin position="313"/>
        <end position="322"/>
    </location>
</feature>
<evidence type="ECO:0000313" key="3">
    <source>
        <dbReference type="Proteomes" id="UP000288859"/>
    </source>
</evidence>
<accession>A0A438NFB6</accession>
<feature type="compositionally biased region" description="Low complexity" evidence="1">
    <location>
        <begin position="408"/>
        <end position="424"/>
    </location>
</feature>
<comment type="caution">
    <text evidence="2">The sequence shown here is derived from an EMBL/GenBank/DDBJ whole genome shotgun (WGS) entry which is preliminary data.</text>
</comment>
<feature type="compositionally biased region" description="Polar residues" evidence="1">
    <location>
        <begin position="231"/>
        <end position="248"/>
    </location>
</feature>
<reference evidence="2 3" key="1">
    <citation type="submission" date="2017-03" db="EMBL/GenBank/DDBJ databases">
        <title>Genomes of endolithic fungi from Antarctica.</title>
        <authorList>
            <person name="Coleine C."/>
            <person name="Masonjones S."/>
            <person name="Stajich J.E."/>
        </authorList>
    </citation>
    <scope>NUCLEOTIDE SEQUENCE [LARGE SCALE GENOMIC DNA]</scope>
    <source>
        <strain evidence="2 3">CCFEE 6314</strain>
    </source>
</reference>
<gene>
    <name evidence="2" type="ORF">B0A52_01555</name>
</gene>
<dbReference type="AlphaFoldDB" id="A0A438NFB6"/>
<feature type="compositionally biased region" description="Acidic residues" evidence="1">
    <location>
        <begin position="174"/>
        <end position="183"/>
    </location>
</feature>